<feature type="chain" id="PRO_5039630341" description="DUF6299 domain-containing protein" evidence="1">
    <location>
        <begin position="23"/>
        <end position="273"/>
    </location>
</feature>
<proteinExistence type="predicted"/>
<feature type="domain" description="DUF6299" evidence="2">
    <location>
        <begin position="165"/>
        <end position="244"/>
    </location>
</feature>
<dbReference type="AlphaFoldDB" id="A0A4R6JBW4"/>
<evidence type="ECO:0000313" key="4">
    <source>
        <dbReference type="Proteomes" id="UP000295388"/>
    </source>
</evidence>
<evidence type="ECO:0000259" key="2">
    <source>
        <dbReference type="Pfam" id="PF19816"/>
    </source>
</evidence>
<organism evidence="3 4">
    <name type="scientific">Kribbella caucasensis</name>
    <dbReference type="NCBI Taxonomy" id="2512215"/>
    <lineage>
        <taxon>Bacteria</taxon>
        <taxon>Bacillati</taxon>
        <taxon>Actinomycetota</taxon>
        <taxon>Actinomycetes</taxon>
        <taxon>Propionibacteriales</taxon>
        <taxon>Kribbellaceae</taxon>
        <taxon>Kribbella</taxon>
    </lineage>
</organism>
<protein>
    <recommendedName>
        <fullName evidence="2">DUF6299 domain-containing protein</fullName>
    </recommendedName>
</protein>
<dbReference type="OrthoDB" id="4871964at2"/>
<dbReference type="EMBL" id="SNWQ01000033">
    <property type="protein sequence ID" value="TDO33209.1"/>
    <property type="molecule type" value="Genomic_DNA"/>
</dbReference>
<sequence length="273" mass="27678">MRLARLRYAAVAALVIATVVNAGGSAYAAAPSNDTYPGRVVIGALPYSATVDTTEATTDADDAELNANCGAPATDASVWYQLTATTDSGLVADMSTSSYPAGAIVATGAPGAWNVVACAPGAVGWSAIAGETYTILVFDDQSDGAGNGGTLNLTIDVAPPPPSIDVTVDPTARFTRTGSAIVTGTVTCDSTAVFAFLDTQLSQTVGRFVVRGFSTTDITCDGTTRPWSVEITADNGTFAGGKAASVTFAVACGTFECGVDFEERVVRLTGQKG</sequence>
<feature type="signal peptide" evidence="1">
    <location>
        <begin position="1"/>
        <end position="22"/>
    </location>
</feature>
<reference evidence="3 4" key="1">
    <citation type="submission" date="2019-03" db="EMBL/GenBank/DDBJ databases">
        <title>Genomic Encyclopedia of Type Strains, Phase III (KMG-III): the genomes of soil and plant-associated and newly described type strains.</title>
        <authorList>
            <person name="Whitman W."/>
        </authorList>
    </citation>
    <scope>NUCLEOTIDE SEQUENCE [LARGE SCALE GENOMIC DNA]</scope>
    <source>
        <strain evidence="3 4">VKM Ac-2527</strain>
    </source>
</reference>
<dbReference type="Pfam" id="PF19816">
    <property type="entry name" value="DUF6299"/>
    <property type="match status" value="1"/>
</dbReference>
<keyword evidence="1" id="KW-0732">Signal</keyword>
<keyword evidence="4" id="KW-1185">Reference proteome</keyword>
<evidence type="ECO:0000256" key="1">
    <source>
        <dbReference type="SAM" id="SignalP"/>
    </source>
</evidence>
<name>A0A4R6JBW4_9ACTN</name>
<comment type="caution">
    <text evidence="3">The sequence shown here is derived from an EMBL/GenBank/DDBJ whole genome shotgun (WGS) entry which is preliminary data.</text>
</comment>
<accession>A0A4R6JBW4</accession>
<dbReference type="RefSeq" id="WP_133805340.1">
    <property type="nucleotide sequence ID" value="NZ_SNWQ01000033.1"/>
</dbReference>
<dbReference type="InterPro" id="IPR046266">
    <property type="entry name" value="DUF6299"/>
</dbReference>
<evidence type="ECO:0000313" key="3">
    <source>
        <dbReference type="EMBL" id="TDO33209.1"/>
    </source>
</evidence>
<dbReference type="Proteomes" id="UP000295388">
    <property type="component" value="Unassembled WGS sequence"/>
</dbReference>
<gene>
    <name evidence="3" type="ORF">EV643_1337</name>
</gene>